<dbReference type="SUPFAM" id="SSF56672">
    <property type="entry name" value="DNA/RNA polymerases"/>
    <property type="match status" value="1"/>
</dbReference>
<dbReference type="GO" id="GO:0006261">
    <property type="term" value="P:DNA-templated DNA replication"/>
    <property type="evidence" value="ECO:0007669"/>
    <property type="project" value="UniProtKB-UniRule"/>
</dbReference>
<evidence type="ECO:0000256" key="11">
    <source>
        <dbReference type="ARBA" id="ARBA00049244"/>
    </source>
</evidence>
<dbReference type="PRINTS" id="PR00868">
    <property type="entry name" value="DNAPOLI"/>
</dbReference>
<dbReference type="KEGG" id="lji:ELX58_05955"/>
<keyword evidence="13" id="KW-0378">Hydrolase</keyword>
<dbReference type="PROSITE" id="PS00447">
    <property type="entry name" value="DNA_POLYMERASE_A"/>
    <property type="match status" value="1"/>
</dbReference>
<keyword evidence="17" id="KW-1185">Reference proteome</keyword>
<organism evidence="16 17">
    <name type="scientific">Acetilactobacillus jinshanensis</name>
    <dbReference type="NCBI Taxonomy" id="1720083"/>
    <lineage>
        <taxon>Bacteria</taxon>
        <taxon>Bacillati</taxon>
        <taxon>Bacillota</taxon>
        <taxon>Bacilli</taxon>
        <taxon>Lactobacillales</taxon>
        <taxon>Lactobacillaceae</taxon>
        <taxon>Acetilactobacillus</taxon>
    </lineage>
</organism>
<comment type="similarity">
    <text evidence="1 13">Belongs to the DNA polymerase type-A family.</text>
</comment>
<evidence type="ECO:0000256" key="6">
    <source>
        <dbReference type="ARBA" id="ARBA00022705"/>
    </source>
</evidence>
<evidence type="ECO:0000313" key="17">
    <source>
        <dbReference type="Proteomes" id="UP000294321"/>
    </source>
</evidence>
<dbReference type="CDD" id="cd09859">
    <property type="entry name" value="PIN_53EXO"/>
    <property type="match status" value="1"/>
</dbReference>
<evidence type="ECO:0000256" key="5">
    <source>
        <dbReference type="ARBA" id="ARBA00022695"/>
    </source>
</evidence>
<dbReference type="NCBIfam" id="NF004397">
    <property type="entry name" value="PRK05755.1"/>
    <property type="match status" value="1"/>
</dbReference>
<dbReference type="Gene3D" id="3.40.50.1010">
    <property type="entry name" value="5'-nuclease"/>
    <property type="match status" value="1"/>
</dbReference>
<keyword evidence="4 13" id="KW-0808">Transferase</keyword>
<evidence type="ECO:0000256" key="1">
    <source>
        <dbReference type="ARBA" id="ARBA00007705"/>
    </source>
</evidence>
<comment type="catalytic activity">
    <reaction evidence="11 13">
        <text>DNA(n) + a 2'-deoxyribonucleoside 5'-triphosphate = DNA(n+1) + diphosphate</text>
        <dbReference type="Rhea" id="RHEA:22508"/>
        <dbReference type="Rhea" id="RHEA-COMP:17339"/>
        <dbReference type="Rhea" id="RHEA-COMP:17340"/>
        <dbReference type="ChEBI" id="CHEBI:33019"/>
        <dbReference type="ChEBI" id="CHEBI:61560"/>
        <dbReference type="ChEBI" id="CHEBI:173112"/>
        <dbReference type="EC" id="2.7.7.7"/>
    </reaction>
</comment>
<evidence type="ECO:0000256" key="13">
    <source>
        <dbReference type="RuleBase" id="RU004460"/>
    </source>
</evidence>
<dbReference type="Proteomes" id="UP000294321">
    <property type="component" value="Chromosome"/>
</dbReference>
<dbReference type="InterPro" id="IPR036397">
    <property type="entry name" value="RNaseH_sf"/>
</dbReference>
<dbReference type="SUPFAM" id="SSF53098">
    <property type="entry name" value="Ribonuclease H-like"/>
    <property type="match status" value="1"/>
</dbReference>
<dbReference type="FunFam" id="1.10.150.20:FF:000003">
    <property type="entry name" value="DNA polymerase I"/>
    <property type="match status" value="1"/>
</dbReference>
<dbReference type="Gene3D" id="1.20.1060.10">
    <property type="entry name" value="Taq DNA Polymerase, Chain T, domain 4"/>
    <property type="match status" value="1"/>
</dbReference>
<accession>A0A4V1ALT1</accession>
<keyword evidence="13" id="KW-0269">Exonuclease</keyword>
<dbReference type="Pfam" id="PF00476">
    <property type="entry name" value="DNA_pol_A"/>
    <property type="match status" value="1"/>
</dbReference>
<dbReference type="GO" id="GO:0003887">
    <property type="term" value="F:DNA-directed DNA polymerase activity"/>
    <property type="evidence" value="ECO:0007669"/>
    <property type="project" value="UniProtKB-UniRule"/>
</dbReference>
<dbReference type="SMART" id="SM00482">
    <property type="entry name" value="POLAc"/>
    <property type="match status" value="1"/>
</dbReference>
<evidence type="ECO:0000256" key="2">
    <source>
        <dbReference type="ARBA" id="ARBA00012417"/>
    </source>
</evidence>
<evidence type="ECO:0000256" key="4">
    <source>
        <dbReference type="ARBA" id="ARBA00022679"/>
    </source>
</evidence>
<evidence type="ECO:0000256" key="12">
    <source>
        <dbReference type="NCBIfam" id="TIGR00593"/>
    </source>
</evidence>
<evidence type="ECO:0000256" key="7">
    <source>
        <dbReference type="ARBA" id="ARBA00022763"/>
    </source>
</evidence>
<comment type="function">
    <text evidence="13">In addition to polymerase activity, this DNA polymerase exhibits 5'-3' exonuclease activity.</text>
</comment>
<gene>
    <name evidence="13 16" type="primary">polA</name>
    <name evidence="16" type="ORF">ELX58_05955</name>
</gene>
<dbReference type="PANTHER" id="PTHR10133">
    <property type="entry name" value="DNA POLYMERASE I"/>
    <property type="match status" value="1"/>
</dbReference>
<evidence type="ECO:0000256" key="10">
    <source>
        <dbReference type="ARBA" id="ARBA00023204"/>
    </source>
</evidence>
<dbReference type="EC" id="2.7.7.7" evidence="2 12"/>
<dbReference type="AlphaFoldDB" id="A0A4V1ALT1"/>
<comment type="subunit">
    <text evidence="13">Single-chain monomer with multiple functions.</text>
</comment>
<dbReference type="FunFam" id="1.20.1060.10:FF:000001">
    <property type="entry name" value="DNA polymerase I"/>
    <property type="match status" value="1"/>
</dbReference>
<protein>
    <recommendedName>
        <fullName evidence="3 12">DNA polymerase I</fullName>
        <ecNumber evidence="2 12">2.7.7.7</ecNumber>
    </recommendedName>
</protein>
<feature type="domain" description="5'-3' exonuclease" evidence="14">
    <location>
        <begin position="4"/>
        <end position="267"/>
    </location>
</feature>
<feature type="domain" description="DNA-directed DNA polymerase family A palm" evidence="15">
    <location>
        <begin position="637"/>
        <end position="843"/>
    </location>
</feature>
<dbReference type="Gene3D" id="1.10.150.20">
    <property type="entry name" value="5' to 3' exonuclease, C-terminal subdomain"/>
    <property type="match status" value="2"/>
</dbReference>
<dbReference type="Gene3D" id="3.30.70.370">
    <property type="match status" value="1"/>
</dbReference>
<keyword evidence="10 13" id="KW-0234">DNA repair</keyword>
<dbReference type="InterPro" id="IPR029060">
    <property type="entry name" value="PIN-like_dom_sf"/>
</dbReference>
<dbReference type="GO" id="GO:0003677">
    <property type="term" value="F:DNA binding"/>
    <property type="evidence" value="ECO:0007669"/>
    <property type="project" value="UniProtKB-UniRule"/>
</dbReference>
<dbReference type="GO" id="GO:0008409">
    <property type="term" value="F:5'-3' exonuclease activity"/>
    <property type="evidence" value="ECO:0007669"/>
    <property type="project" value="UniProtKB-UniRule"/>
</dbReference>
<dbReference type="InterPro" id="IPR054690">
    <property type="entry name" value="DNA_polI_exonuclease"/>
</dbReference>
<keyword evidence="9 13" id="KW-0238">DNA-binding</keyword>
<dbReference type="SMART" id="SM00475">
    <property type="entry name" value="53EXOc"/>
    <property type="match status" value="1"/>
</dbReference>
<evidence type="ECO:0000259" key="15">
    <source>
        <dbReference type="SMART" id="SM00482"/>
    </source>
</evidence>
<dbReference type="InterPro" id="IPR002298">
    <property type="entry name" value="DNA_polymerase_A"/>
</dbReference>
<keyword evidence="7 13" id="KW-0227">DNA damage</keyword>
<dbReference type="InterPro" id="IPR019760">
    <property type="entry name" value="DNA-dir_DNA_pol_A_CS"/>
</dbReference>
<dbReference type="EMBL" id="CP034726">
    <property type="protein sequence ID" value="QBP18679.1"/>
    <property type="molecule type" value="Genomic_DNA"/>
</dbReference>
<reference evidence="17" key="1">
    <citation type="submission" date="2018-12" db="EMBL/GenBank/DDBJ databases">
        <title>A new species of lactobacillus.</title>
        <authorList>
            <person name="Jian Y."/>
            <person name="Xin L."/>
            <person name="Hong Z.J."/>
            <person name="Ming L.Z."/>
            <person name="Hong X.Z."/>
        </authorList>
    </citation>
    <scope>NUCLEOTIDE SEQUENCE [LARGE SCALE GENOMIC DNA]</scope>
    <source>
        <strain evidence="17">HSLZ-75</strain>
    </source>
</reference>
<dbReference type="GO" id="GO:0006302">
    <property type="term" value="P:double-strand break repair"/>
    <property type="evidence" value="ECO:0007669"/>
    <property type="project" value="TreeGrafter"/>
</dbReference>
<dbReference type="SUPFAM" id="SSF88723">
    <property type="entry name" value="PIN domain-like"/>
    <property type="match status" value="1"/>
</dbReference>
<evidence type="ECO:0000313" key="16">
    <source>
        <dbReference type="EMBL" id="QBP18679.1"/>
    </source>
</evidence>
<keyword evidence="13" id="KW-0540">Nuclease</keyword>
<keyword evidence="8 13" id="KW-0239">DNA-directed DNA polymerase</keyword>
<dbReference type="InterPro" id="IPR020045">
    <property type="entry name" value="DNA_polI_H3TH"/>
</dbReference>
<keyword evidence="6 13" id="KW-0235">DNA replication</keyword>
<dbReference type="SUPFAM" id="SSF47807">
    <property type="entry name" value="5' to 3' exonuclease, C-terminal subdomain"/>
    <property type="match status" value="1"/>
</dbReference>
<sequence>MSKKRLLLIDGNSILFKAFYALYRSIDRFTSPTGLHTNALYGFNVMLSKMLDKIQPTAVLAAFDAGSVTFRTNIYADYKGNRRKTPPELTEQFPVMMKLLKARGIKSYEIKNYEADDIIGTLAREADEAGYQTWIVTGDRDLTQLCSKHTTVSISKTGVTHTVHYTPAYLKKTLGLTPRQIIDKKALQGDSSDNYPGVTKVGKKTADKLIKKYGNIENLYKNVDTIHAKKLHQHLVEDKPIAFLAKKLATIDRNAPIKIGLKDITYHGDQTKELVKLYQKLGFRKFLSQMHVTFNQTVSYHVLTKANLDQAMKQMTDHVEFYLGMFGLNYHVAPFVGFAIGSTGNWYVSKDVDLLKLEPLKKLLESQTITKNVFDAKRTYVGLHRLGIKLNNVDFDMLLVSYLLNTSENENDLGKIANLHGYFGVKTDSEVYGTGKSRHLPKDDRILFNHWTRKLIAIDKLRAPLFKQLKGHEQTKLYTQIELPLSFVLARMEIAGITVNTKILTNMKSKYSERLEELKQGIYEDAGETFNIGSPKQLSRILFWKLQLPPLKKTKTGFSTSVGILKRLAPDAPIVQKILKYRRLSKILSTYIDGLLKDVYSSDHKVHTRYLQTLTRTGRLSSVDPNLQNIPVRTPEGRKIRKAFIPRKKGWEIWSSDYSQVELRVLASISGDHNMQEEFLQGRDIHASTARRIFGLKSNNEVTPNLRRQAKAVNFGIVYGISAFGLARNTGISRKRASIFIHKYFDEYPNVKKYMHDSVEKAHKLGYVETITHRRRYLPDIHSNNFHTRSFAERTAMNTPIQGSAADIIKMAMIKMEKAIKNMQATMLLQIHDELIFEAPKSELPKLAKIVPDVMDHAVKLAVPLKVSSHHGDNWYDF</sequence>
<dbReference type="InterPro" id="IPR001098">
    <property type="entry name" value="DNA-dir_DNA_pol_A_palm_dom"/>
</dbReference>
<dbReference type="OrthoDB" id="9806424at2"/>
<dbReference type="InterPro" id="IPR002421">
    <property type="entry name" value="5-3_exonuclease"/>
</dbReference>
<evidence type="ECO:0000256" key="3">
    <source>
        <dbReference type="ARBA" id="ARBA00020311"/>
    </source>
</evidence>
<dbReference type="InterPro" id="IPR018320">
    <property type="entry name" value="DNA_polymerase_1"/>
</dbReference>
<keyword evidence="5 13" id="KW-0548">Nucleotidyltransferase</keyword>
<dbReference type="CDD" id="cd08637">
    <property type="entry name" value="DNA_pol_A_pol_I_C"/>
    <property type="match status" value="1"/>
</dbReference>
<dbReference type="InterPro" id="IPR036279">
    <property type="entry name" value="5-3_exonuclease_C_sf"/>
</dbReference>
<dbReference type="PANTHER" id="PTHR10133:SF27">
    <property type="entry name" value="DNA POLYMERASE NU"/>
    <property type="match status" value="1"/>
</dbReference>
<dbReference type="SMART" id="SM00279">
    <property type="entry name" value="HhH2"/>
    <property type="match status" value="1"/>
</dbReference>
<dbReference type="InterPro" id="IPR008918">
    <property type="entry name" value="HhH2"/>
</dbReference>
<dbReference type="Pfam" id="PF02739">
    <property type="entry name" value="5_3_exonuc_N"/>
    <property type="match status" value="1"/>
</dbReference>
<evidence type="ECO:0000256" key="9">
    <source>
        <dbReference type="ARBA" id="ARBA00023125"/>
    </source>
</evidence>
<dbReference type="CDD" id="cd06140">
    <property type="entry name" value="DNA_polA_I_Bacillus_like_exo"/>
    <property type="match status" value="1"/>
</dbReference>
<dbReference type="FunFam" id="1.10.150.20:FF:000002">
    <property type="entry name" value="DNA polymerase I"/>
    <property type="match status" value="1"/>
</dbReference>
<dbReference type="Gene3D" id="3.30.420.10">
    <property type="entry name" value="Ribonuclease H-like superfamily/Ribonuclease H"/>
    <property type="match status" value="1"/>
</dbReference>
<dbReference type="RefSeq" id="WP_133442237.1">
    <property type="nucleotide sequence ID" value="NZ_CP034726.1"/>
</dbReference>
<evidence type="ECO:0000259" key="14">
    <source>
        <dbReference type="SMART" id="SM00475"/>
    </source>
</evidence>
<proteinExistence type="inferred from homology"/>
<name>A0A4V1ALT1_9LACO</name>
<dbReference type="NCBIfam" id="TIGR00593">
    <property type="entry name" value="pola"/>
    <property type="match status" value="1"/>
</dbReference>
<dbReference type="CDD" id="cd09898">
    <property type="entry name" value="H3TH_53EXO"/>
    <property type="match status" value="1"/>
</dbReference>
<dbReference type="Pfam" id="PF22619">
    <property type="entry name" value="DNA_polI_exo1"/>
    <property type="match status" value="1"/>
</dbReference>
<dbReference type="InterPro" id="IPR012337">
    <property type="entry name" value="RNaseH-like_sf"/>
</dbReference>
<dbReference type="Pfam" id="PF01367">
    <property type="entry name" value="5_3_exonuc"/>
    <property type="match status" value="1"/>
</dbReference>
<dbReference type="InterPro" id="IPR020046">
    <property type="entry name" value="5-3_exonucl_a-hlix_arch_N"/>
</dbReference>
<dbReference type="InterPro" id="IPR043502">
    <property type="entry name" value="DNA/RNA_pol_sf"/>
</dbReference>
<evidence type="ECO:0000256" key="8">
    <source>
        <dbReference type="ARBA" id="ARBA00022932"/>
    </source>
</evidence>